<accession>A0A1H7VYY4</accession>
<proteinExistence type="predicted"/>
<protein>
    <recommendedName>
        <fullName evidence="3">YD repeat-containing protein</fullName>
    </recommendedName>
</protein>
<evidence type="ECO:0000313" key="2">
    <source>
        <dbReference type="Proteomes" id="UP000199450"/>
    </source>
</evidence>
<organism evidence="1 2">
    <name type="scientific">Chryseobacterium taichungense</name>
    <dbReference type="NCBI Taxonomy" id="295069"/>
    <lineage>
        <taxon>Bacteria</taxon>
        <taxon>Pseudomonadati</taxon>
        <taxon>Bacteroidota</taxon>
        <taxon>Flavobacteriia</taxon>
        <taxon>Flavobacteriales</taxon>
        <taxon>Weeksellaceae</taxon>
        <taxon>Chryseobacterium group</taxon>
        <taxon>Chryseobacterium</taxon>
    </lineage>
</organism>
<dbReference type="EMBL" id="FOBV01000001">
    <property type="protein sequence ID" value="SEM13998.1"/>
    <property type="molecule type" value="Genomic_DNA"/>
</dbReference>
<evidence type="ECO:0008006" key="3">
    <source>
        <dbReference type="Google" id="ProtNLM"/>
    </source>
</evidence>
<dbReference type="Proteomes" id="UP000199450">
    <property type="component" value="Unassembled WGS sequence"/>
</dbReference>
<dbReference type="AlphaFoldDB" id="A0A1H7VYY4"/>
<name>A0A1H7VYY4_9FLAO</name>
<dbReference type="RefSeq" id="WP_143052621.1">
    <property type="nucleotide sequence ID" value="NZ_FOBV01000001.1"/>
</dbReference>
<keyword evidence="2" id="KW-1185">Reference proteome</keyword>
<dbReference type="STRING" id="295069.SAMN05421856_101342"/>
<sequence length="915" mass="100566">MKNIFFNLLTITAIGLTGKISGQTNSSLPMAASFQNYVNAGVSPATGIPSINIPIYNLESSDTNFPISVALSYHPYSALDGNPTSEVGLGWSLFKGGSINRAVIGSVDESKNISDITESEADIFYYTIPGYSGKFNIHKSGSGSDLVINNISGTKLKIEYTRDLASTKLIINSFKITDDKGYQYFFNDYNIGTYSTSAGTKNYKTGFELNQVKDAGNHEIVSFTYDKKVKYIGTSTIFKYQYCKVKDIITSKGKMTFTFDYNSSYDNNSLNPTNDPYSVKNVVLTDKQGATISKYEFVYGMLESTNRSLASLKKMDRNLAVSEQTDFEYNDVYNTDYAAQAGSFCSKVGASNSYPKNILKKITFPTKGYIIYEFEPNEIYSNRSNANYSGYNHMADPTVQYYAQTAIPYNTANSLTYTFQVNGNSGLQYPVYLASGSNHDGIITDLDNAPPLFTFTVKNASGTIMTRTNAADCSTPNYKLYPGTYTITTNNPPDDGNFVLKQLQALPPPYNNRYVVGAGARIKAIRSYDSDGTLVKTKNYEYNSFTNPLDGTGFMYDSELTDPTALSTSSFILYKNVKETEVSGTQNNGSIQYSFKIPEDYKDANGNYLFFNLTSQALMEKKEVLNSSGQLQEKTEYEYTINAIPGASGHALSSNYSYIPGFVQYTKETNTVKYGASGQVTSNEVVISPDNFQQISSKLTTHNGDIQETSTKYALDLADTRLINANMISVPLETVTKENGSILATSKTLFGDTSHFYPTSVIVTDLAQNPETQMTFDVYDSKGNLVQITDKAGNSVTTIWGYYQTLPIAQITGAKYSNIASISTIAAAITASNADADNPANEAALLTALENLRLDPALQQYPISVSAYDPLVGVTHTVSSNGIKQSYEYDSSGRLFRVKNASGQIIKENQYNYKP</sequence>
<dbReference type="OrthoDB" id="9814627at2"/>
<reference evidence="2" key="1">
    <citation type="submission" date="2016-10" db="EMBL/GenBank/DDBJ databases">
        <authorList>
            <person name="Varghese N."/>
            <person name="Submissions S."/>
        </authorList>
    </citation>
    <scope>NUCLEOTIDE SEQUENCE [LARGE SCALE GENOMIC DNA]</scope>
    <source>
        <strain evidence="2">DSM 17453</strain>
    </source>
</reference>
<evidence type="ECO:0000313" key="1">
    <source>
        <dbReference type="EMBL" id="SEM13998.1"/>
    </source>
</evidence>
<gene>
    <name evidence="1" type="ORF">SAMN05421856_101342</name>
</gene>